<comment type="caution">
    <text evidence="3">The sequence shown here is derived from an EMBL/GenBank/DDBJ whole genome shotgun (WGS) entry which is preliminary data.</text>
</comment>
<reference evidence="3" key="1">
    <citation type="journal article" date="2023" name="Nat. Commun.">
        <title>Diploid and tetraploid genomes of Acorus and the evolution of monocots.</title>
        <authorList>
            <person name="Ma L."/>
            <person name="Liu K.W."/>
            <person name="Li Z."/>
            <person name="Hsiao Y.Y."/>
            <person name="Qi Y."/>
            <person name="Fu T."/>
            <person name="Tang G.D."/>
            <person name="Zhang D."/>
            <person name="Sun W.H."/>
            <person name="Liu D.K."/>
            <person name="Li Y."/>
            <person name="Chen G.Z."/>
            <person name="Liu X.D."/>
            <person name="Liao X.Y."/>
            <person name="Jiang Y.T."/>
            <person name="Yu X."/>
            <person name="Hao Y."/>
            <person name="Huang J."/>
            <person name="Zhao X.W."/>
            <person name="Ke S."/>
            <person name="Chen Y.Y."/>
            <person name="Wu W.L."/>
            <person name="Hsu J.L."/>
            <person name="Lin Y.F."/>
            <person name="Huang M.D."/>
            <person name="Li C.Y."/>
            <person name="Huang L."/>
            <person name="Wang Z.W."/>
            <person name="Zhao X."/>
            <person name="Zhong W.Y."/>
            <person name="Peng D.H."/>
            <person name="Ahmad S."/>
            <person name="Lan S."/>
            <person name="Zhang J.S."/>
            <person name="Tsai W.C."/>
            <person name="Van de Peer Y."/>
            <person name="Liu Z.J."/>
        </authorList>
    </citation>
    <scope>NUCLEOTIDE SEQUENCE</scope>
    <source>
        <strain evidence="3">SCP</strain>
    </source>
</reference>
<feature type="region of interest" description="Disordered" evidence="2">
    <location>
        <begin position="57"/>
        <end position="81"/>
    </location>
</feature>
<evidence type="ECO:0000313" key="4">
    <source>
        <dbReference type="Proteomes" id="UP001179952"/>
    </source>
</evidence>
<name>A0AAV9B5C9_ACOGR</name>
<proteinExistence type="predicted"/>
<protein>
    <recommendedName>
        <fullName evidence="5">HTH myb-type domain-containing protein</fullName>
    </recommendedName>
</protein>
<evidence type="ECO:0008006" key="5">
    <source>
        <dbReference type="Google" id="ProtNLM"/>
    </source>
</evidence>
<dbReference type="EMBL" id="JAUJYN010000005">
    <property type="protein sequence ID" value="KAK1271577.1"/>
    <property type="molecule type" value="Genomic_DNA"/>
</dbReference>
<dbReference type="PANTHER" id="PTHR44191:SF62">
    <property type="entry name" value="OS04G0341900 PROTEIN"/>
    <property type="match status" value="1"/>
</dbReference>
<dbReference type="GO" id="GO:0006355">
    <property type="term" value="P:regulation of DNA-templated transcription"/>
    <property type="evidence" value="ECO:0007669"/>
    <property type="project" value="UniProtKB-ARBA"/>
</dbReference>
<feature type="compositionally biased region" description="Pro residues" evidence="2">
    <location>
        <begin position="63"/>
        <end position="73"/>
    </location>
</feature>
<dbReference type="GO" id="GO:0003677">
    <property type="term" value="F:DNA binding"/>
    <property type="evidence" value="ECO:0007669"/>
    <property type="project" value="UniProtKB-KW"/>
</dbReference>
<reference evidence="3" key="2">
    <citation type="submission" date="2023-06" db="EMBL/GenBank/DDBJ databases">
        <authorList>
            <person name="Ma L."/>
            <person name="Liu K.-W."/>
            <person name="Li Z."/>
            <person name="Hsiao Y.-Y."/>
            <person name="Qi Y."/>
            <person name="Fu T."/>
            <person name="Tang G."/>
            <person name="Zhang D."/>
            <person name="Sun W.-H."/>
            <person name="Liu D.-K."/>
            <person name="Li Y."/>
            <person name="Chen G.-Z."/>
            <person name="Liu X.-D."/>
            <person name="Liao X.-Y."/>
            <person name="Jiang Y.-T."/>
            <person name="Yu X."/>
            <person name="Hao Y."/>
            <person name="Huang J."/>
            <person name="Zhao X.-W."/>
            <person name="Ke S."/>
            <person name="Chen Y.-Y."/>
            <person name="Wu W.-L."/>
            <person name="Hsu J.-L."/>
            <person name="Lin Y.-F."/>
            <person name="Huang M.-D."/>
            <person name="Li C.-Y."/>
            <person name="Huang L."/>
            <person name="Wang Z.-W."/>
            <person name="Zhao X."/>
            <person name="Zhong W.-Y."/>
            <person name="Peng D.-H."/>
            <person name="Ahmad S."/>
            <person name="Lan S."/>
            <person name="Zhang J.-S."/>
            <person name="Tsai W.-C."/>
            <person name="Van De Peer Y."/>
            <person name="Liu Z.-J."/>
        </authorList>
    </citation>
    <scope>NUCLEOTIDE SEQUENCE</scope>
    <source>
        <strain evidence="3">SCP</strain>
        <tissue evidence="3">Leaves</tissue>
    </source>
</reference>
<gene>
    <name evidence="3" type="ORF">QJS04_geneDACA020961</name>
</gene>
<evidence type="ECO:0000256" key="1">
    <source>
        <dbReference type="ARBA" id="ARBA00023125"/>
    </source>
</evidence>
<organism evidence="3 4">
    <name type="scientific">Acorus gramineus</name>
    <name type="common">Dwarf sweet flag</name>
    <dbReference type="NCBI Taxonomy" id="55184"/>
    <lineage>
        <taxon>Eukaryota</taxon>
        <taxon>Viridiplantae</taxon>
        <taxon>Streptophyta</taxon>
        <taxon>Embryophyta</taxon>
        <taxon>Tracheophyta</taxon>
        <taxon>Spermatophyta</taxon>
        <taxon>Magnoliopsida</taxon>
        <taxon>Liliopsida</taxon>
        <taxon>Acoraceae</taxon>
        <taxon>Acorus</taxon>
    </lineage>
</organism>
<dbReference type="Proteomes" id="UP001179952">
    <property type="component" value="Unassembled WGS sequence"/>
</dbReference>
<accession>A0AAV9B5C9</accession>
<dbReference type="PANTHER" id="PTHR44191">
    <property type="entry name" value="TRANSCRIPTION FACTOR KUA1"/>
    <property type="match status" value="1"/>
</dbReference>
<keyword evidence="4" id="KW-1185">Reference proteome</keyword>
<evidence type="ECO:0000313" key="3">
    <source>
        <dbReference type="EMBL" id="KAK1271577.1"/>
    </source>
</evidence>
<dbReference type="AlphaFoldDB" id="A0AAV9B5C9"/>
<evidence type="ECO:0000256" key="2">
    <source>
        <dbReference type="SAM" id="MobiDB-lite"/>
    </source>
</evidence>
<sequence>MSIGDSWKGYRHLAVANWAGIAKDYVITRNATQVSTHAQKYFQHQAQNAQKQCTYSSIFDMPMPSPPPPPPPTHPKHMNNEDMPTLHIPIWVYMPDIIGPIRPLAIRENLNLQRE</sequence>
<dbReference type="InterPro" id="IPR052245">
    <property type="entry name" value="Plant_Stress_Dev_TF"/>
</dbReference>
<keyword evidence="1" id="KW-0238">DNA-binding</keyword>